<dbReference type="PANTHER" id="PTHR45620:SF13">
    <property type="entry name" value="SECRETIN RECEPTOR"/>
    <property type="match status" value="1"/>
</dbReference>
<feature type="domain" description="G-protein coupled receptors family 2 profile 2" evidence="14">
    <location>
        <begin position="138"/>
        <end position="383"/>
    </location>
</feature>
<dbReference type="InterPro" id="IPR001879">
    <property type="entry name" value="GPCR_2_extracellular_dom"/>
</dbReference>
<dbReference type="Pfam" id="PF02793">
    <property type="entry name" value="HRM"/>
    <property type="match status" value="1"/>
</dbReference>
<dbReference type="PROSITE" id="PS00650">
    <property type="entry name" value="G_PROTEIN_RECEP_F2_2"/>
    <property type="match status" value="1"/>
</dbReference>
<dbReference type="Ensembl" id="ENSLOCT00000003894.1">
    <property type="protein sequence ID" value="ENSLOCP00000003886.1"/>
    <property type="gene ID" value="ENSLOCG00000003294.1"/>
</dbReference>
<dbReference type="InterPro" id="IPR017981">
    <property type="entry name" value="GPCR_2-like_7TM"/>
</dbReference>
<dbReference type="PROSITE" id="PS50261">
    <property type="entry name" value="G_PROTEIN_RECEP_F2_4"/>
    <property type="match status" value="1"/>
</dbReference>
<evidence type="ECO:0000256" key="10">
    <source>
        <dbReference type="ARBA" id="ARBA00023224"/>
    </source>
</evidence>
<dbReference type="GO" id="GO:0005886">
    <property type="term" value="C:plasma membrane"/>
    <property type="evidence" value="ECO:0000318"/>
    <property type="project" value="GO_Central"/>
</dbReference>
<accession>W5M678</accession>
<reference evidence="16" key="1">
    <citation type="submission" date="2011-12" db="EMBL/GenBank/DDBJ databases">
        <title>The Draft Genome of Lepisosteus oculatus.</title>
        <authorList>
            <consortium name="The Broad Institute Genome Assembly &amp; Analysis Group"/>
            <consortium name="Computational R&amp;D Group"/>
            <consortium name="and Sequencing Platform"/>
            <person name="Di Palma F."/>
            <person name="Alfoldi J."/>
            <person name="Johnson J."/>
            <person name="Berlin A."/>
            <person name="Gnerre S."/>
            <person name="Jaffe D."/>
            <person name="MacCallum I."/>
            <person name="Young S."/>
            <person name="Walker B.J."/>
            <person name="Lander E.S."/>
            <person name="Lindblad-Toh K."/>
        </authorList>
    </citation>
    <scope>NUCLEOTIDE SEQUENCE [LARGE SCALE GENOMIC DNA]</scope>
</reference>
<dbReference type="GO" id="GO:0008528">
    <property type="term" value="F:G protein-coupled peptide receptor activity"/>
    <property type="evidence" value="ECO:0000318"/>
    <property type="project" value="GO_Central"/>
</dbReference>
<evidence type="ECO:0000256" key="4">
    <source>
        <dbReference type="ARBA" id="ARBA00022692"/>
    </source>
</evidence>
<feature type="chain" id="PRO_5004865768" evidence="12">
    <location>
        <begin position="19"/>
        <end position="386"/>
    </location>
</feature>
<dbReference type="GO" id="GO:0017046">
    <property type="term" value="F:peptide hormone binding"/>
    <property type="evidence" value="ECO:0000318"/>
    <property type="project" value="GO_Central"/>
</dbReference>
<evidence type="ECO:0000256" key="3">
    <source>
        <dbReference type="ARBA" id="ARBA00022475"/>
    </source>
</evidence>
<dbReference type="Gene3D" id="4.10.1240.10">
    <property type="entry name" value="GPCR, family 2, extracellular hormone receptor domain"/>
    <property type="match status" value="1"/>
</dbReference>
<dbReference type="AlphaFoldDB" id="W5M678"/>
<evidence type="ECO:0000259" key="14">
    <source>
        <dbReference type="PROSITE" id="PS50261"/>
    </source>
</evidence>
<dbReference type="InterPro" id="IPR050332">
    <property type="entry name" value="GPCR_2"/>
</dbReference>
<dbReference type="GO" id="GO:0004999">
    <property type="term" value="F:vasoactive intestinal polypeptide receptor activity"/>
    <property type="evidence" value="ECO:0007669"/>
    <property type="project" value="InterPro"/>
</dbReference>
<evidence type="ECO:0000259" key="13">
    <source>
        <dbReference type="PROSITE" id="PS50227"/>
    </source>
</evidence>
<dbReference type="EMBL" id="AHAT01011550">
    <property type="status" value="NOT_ANNOTATED_CDS"/>
    <property type="molecule type" value="Genomic_DNA"/>
</dbReference>
<dbReference type="Gene3D" id="1.20.1070.10">
    <property type="entry name" value="Rhodopsin 7-helix transmembrane proteins"/>
    <property type="match status" value="1"/>
</dbReference>
<keyword evidence="3" id="KW-1003">Cell membrane</keyword>
<reference evidence="15" key="3">
    <citation type="submission" date="2025-09" db="UniProtKB">
        <authorList>
            <consortium name="Ensembl"/>
        </authorList>
    </citation>
    <scope>IDENTIFICATION</scope>
</reference>
<dbReference type="HOGENOM" id="CLU_002753_4_4_1"/>
<dbReference type="InterPro" id="IPR017983">
    <property type="entry name" value="GPCR_2_secretin-like_CS"/>
</dbReference>
<keyword evidence="6" id="KW-0297">G-protein coupled receptor</keyword>
<feature type="signal peptide" evidence="12">
    <location>
        <begin position="1"/>
        <end position="18"/>
    </location>
</feature>
<evidence type="ECO:0000256" key="9">
    <source>
        <dbReference type="ARBA" id="ARBA00023180"/>
    </source>
</evidence>
<evidence type="ECO:0000256" key="6">
    <source>
        <dbReference type="ARBA" id="ARBA00023040"/>
    </source>
</evidence>
<proteinExistence type="inferred from homology"/>
<evidence type="ECO:0000256" key="7">
    <source>
        <dbReference type="ARBA" id="ARBA00023136"/>
    </source>
</evidence>
<dbReference type="GO" id="GO:0015055">
    <property type="term" value="F:secretin receptor activity"/>
    <property type="evidence" value="ECO:0000318"/>
    <property type="project" value="GO_Central"/>
</dbReference>
<sequence length="386" mass="43913">MRELFFLVLLQICGQVEAVPPECDAHLILLKEEESCYDLLHRLRQNLSDVGSNRTDKGGVCEGMWDSQGCWYPAVAGETVAVSCPELLITLTGVTGWVYRNCTSEGWSHSFPEHHVACGYDSNVSGITTETGHYFKYMKIMYSVGYGLSLVSLIIAIGILCFFRKLHCTRNYIHIQLFTSFILRALSVFVRDAVLFSNNDIYHCNVYPVGCKMVMVFCHYCIMANYSWLLVEGLYLHTLLNVSFFSERKFYWCYLGLGWGSPMFFTIAWSVAKMLYEDIGCWNSSHNTTIRWVIRGPVITSILINFLFFISILRILMLKLKTPNVGGNDLNQYNQTLTLTQTPSPLVMILFLTSLCDLTASSFSFKKLLFQGFVVAVLYCFLNGEV</sequence>
<dbReference type="GeneTree" id="ENSGT00940000160618"/>
<evidence type="ECO:0000256" key="12">
    <source>
        <dbReference type="SAM" id="SignalP"/>
    </source>
</evidence>
<feature type="domain" description="G-protein coupled receptors family 2 profile 1" evidence="13">
    <location>
        <begin position="35"/>
        <end position="122"/>
    </location>
</feature>
<dbReference type="PRINTS" id="PR01154">
    <property type="entry name" value="VIP1RECEPTOR"/>
</dbReference>
<dbReference type="SUPFAM" id="SSF111418">
    <property type="entry name" value="Hormone receptor domain"/>
    <property type="match status" value="1"/>
</dbReference>
<comment type="subcellular location">
    <subcellularLocation>
        <location evidence="1">Cell membrane</location>
        <topology evidence="1">Multi-pass membrane protein</topology>
    </subcellularLocation>
</comment>
<keyword evidence="9" id="KW-0325">Glycoprotein</keyword>
<keyword evidence="16" id="KW-1185">Reference proteome</keyword>
<dbReference type="GO" id="GO:0007188">
    <property type="term" value="P:adenylate cyclase-modulating G protein-coupled receptor signaling pathway"/>
    <property type="evidence" value="ECO:0000318"/>
    <property type="project" value="GO_Central"/>
</dbReference>
<dbReference type="InterPro" id="IPR000832">
    <property type="entry name" value="GPCR_2_secretin-like"/>
</dbReference>
<evidence type="ECO:0000313" key="15">
    <source>
        <dbReference type="Ensembl" id="ENSLOCP00000003886.1"/>
    </source>
</evidence>
<name>W5M678_LEPOC</name>
<dbReference type="Pfam" id="PF00002">
    <property type="entry name" value="7tm_2"/>
    <property type="match status" value="1"/>
</dbReference>
<dbReference type="EMBL" id="AHAT01011551">
    <property type="status" value="NOT_ANNOTATED_CDS"/>
    <property type="molecule type" value="Genomic_DNA"/>
</dbReference>
<evidence type="ECO:0000313" key="16">
    <source>
        <dbReference type="Proteomes" id="UP000018468"/>
    </source>
</evidence>
<dbReference type="Bgee" id="ENSLOCG00000003294">
    <property type="expression patterns" value="Expressed in intestine and 7 other cell types or tissues"/>
</dbReference>
<comment type="similarity">
    <text evidence="2">Belongs to the G-protein coupled receptor 2 family.</text>
</comment>
<keyword evidence="5 11" id="KW-1133">Transmembrane helix</keyword>
<keyword evidence="4 11" id="KW-0812">Transmembrane</keyword>
<dbReference type="PANTHER" id="PTHR45620">
    <property type="entry name" value="PDF RECEPTOR-LIKE PROTEIN-RELATED"/>
    <property type="match status" value="1"/>
</dbReference>
<keyword evidence="8" id="KW-0675">Receptor</keyword>
<evidence type="ECO:0000256" key="1">
    <source>
        <dbReference type="ARBA" id="ARBA00004651"/>
    </source>
</evidence>
<dbReference type="eggNOG" id="KOG4564">
    <property type="taxonomic scope" value="Eukaryota"/>
</dbReference>
<dbReference type="PRINTS" id="PR00249">
    <property type="entry name" value="GPCRSECRETIN"/>
</dbReference>
<keyword evidence="12" id="KW-0732">Signal</keyword>
<evidence type="ECO:0000256" key="5">
    <source>
        <dbReference type="ARBA" id="ARBA00022989"/>
    </source>
</evidence>
<reference evidence="15" key="2">
    <citation type="submission" date="2025-08" db="UniProtKB">
        <authorList>
            <consortium name="Ensembl"/>
        </authorList>
    </citation>
    <scope>IDENTIFICATION</scope>
</reference>
<dbReference type="STRING" id="7918.ENSLOCP00000003886"/>
<dbReference type="InParanoid" id="W5M678"/>
<dbReference type="InterPro" id="IPR036445">
    <property type="entry name" value="GPCR_2_extracell_dom_sf"/>
</dbReference>
<keyword evidence="10" id="KW-0807">Transducer</keyword>
<evidence type="ECO:0000256" key="2">
    <source>
        <dbReference type="ARBA" id="ARBA00005314"/>
    </source>
</evidence>
<feature type="transmembrane region" description="Helical" evidence="11">
    <location>
        <begin position="206"/>
        <end position="231"/>
    </location>
</feature>
<dbReference type="SMART" id="SM00008">
    <property type="entry name" value="HormR"/>
    <property type="match status" value="1"/>
</dbReference>
<organism evidence="15 16">
    <name type="scientific">Lepisosteus oculatus</name>
    <name type="common">Spotted gar</name>
    <dbReference type="NCBI Taxonomy" id="7918"/>
    <lineage>
        <taxon>Eukaryota</taxon>
        <taxon>Metazoa</taxon>
        <taxon>Chordata</taxon>
        <taxon>Craniata</taxon>
        <taxon>Vertebrata</taxon>
        <taxon>Euteleostomi</taxon>
        <taxon>Actinopterygii</taxon>
        <taxon>Neopterygii</taxon>
        <taxon>Holostei</taxon>
        <taxon>Semionotiformes</taxon>
        <taxon>Lepisosteidae</taxon>
        <taxon>Lepisosteus</taxon>
    </lineage>
</organism>
<dbReference type="GO" id="GO:0007166">
    <property type="term" value="P:cell surface receptor signaling pathway"/>
    <property type="evidence" value="ECO:0007669"/>
    <property type="project" value="InterPro"/>
</dbReference>
<protein>
    <submittedName>
        <fullName evidence="15">Secretin receptor</fullName>
    </submittedName>
</protein>
<feature type="transmembrane region" description="Helical" evidence="11">
    <location>
        <begin position="140"/>
        <end position="163"/>
    </location>
</feature>
<dbReference type="OMA" id="SHEYFMW"/>
<dbReference type="PROSITE" id="PS50227">
    <property type="entry name" value="G_PROTEIN_RECEP_F2_3"/>
    <property type="match status" value="1"/>
</dbReference>
<feature type="transmembrane region" description="Helical" evidence="11">
    <location>
        <begin position="292"/>
        <end position="313"/>
    </location>
</feature>
<dbReference type="PROSITE" id="PS00649">
    <property type="entry name" value="G_PROTEIN_RECEP_F2_1"/>
    <property type="match status" value="1"/>
</dbReference>
<dbReference type="Proteomes" id="UP000018468">
    <property type="component" value="Linkage group LG12"/>
</dbReference>
<evidence type="ECO:0000256" key="11">
    <source>
        <dbReference type="SAM" id="Phobius"/>
    </source>
</evidence>
<feature type="transmembrane region" description="Helical" evidence="11">
    <location>
        <begin position="251"/>
        <end position="272"/>
    </location>
</feature>
<evidence type="ECO:0000256" key="8">
    <source>
        <dbReference type="ARBA" id="ARBA00023170"/>
    </source>
</evidence>
<keyword evidence="7 11" id="KW-0472">Membrane</keyword>
<dbReference type="InterPro" id="IPR001771">
    <property type="entry name" value="GPCR_2_VIP_rcpt_1"/>
</dbReference>